<dbReference type="InterPro" id="IPR050090">
    <property type="entry name" value="Tyrosine_recombinase_XerCD"/>
</dbReference>
<organism evidence="7 8">
    <name type="scientific">Ileibacterium valens</name>
    <dbReference type="NCBI Taxonomy" id="1862668"/>
    <lineage>
        <taxon>Bacteria</taxon>
        <taxon>Bacillati</taxon>
        <taxon>Bacillota</taxon>
        <taxon>Erysipelotrichia</taxon>
        <taxon>Erysipelotrichales</taxon>
        <taxon>Erysipelotrichaceae</taxon>
        <taxon>Ileibacterium</taxon>
    </lineage>
</organism>
<dbReference type="Gene3D" id="1.10.150.130">
    <property type="match status" value="1"/>
</dbReference>
<evidence type="ECO:0000259" key="5">
    <source>
        <dbReference type="PROSITE" id="PS51898"/>
    </source>
</evidence>
<evidence type="ECO:0000256" key="1">
    <source>
        <dbReference type="ARBA" id="ARBA00022908"/>
    </source>
</evidence>
<dbReference type="InterPro" id="IPR010998">
    <property type="entry name" value="Integrase_recombinase_N"/>
</dbReference>
<keyword evidence="2 4" id="KW-0238">DNA-binding</keyword>
<name>A0A1U7NI62_9FIRM</name>
<feature type="domain" description="Tyr recombinase" evidence="5">
    <location>
        <begin position="106"/>
        <end position="284"/>
    </location>
</feature>
<dbReference type="RefSeq" id="WP_075818040.1">
    <property type="nucleotide sequence ID" value="NZ_CAPIAK010000011.1"/>
</dbReference>
<dbReference type="Proteomes" id="UP000186341">
    <property type="component" value="Unassembled WGS sequence"/>
</dbReference>
<evidence type="ECO:0000259" key="6">
    <source>
        <dbReference type="PROSITE" id="PS51900"/>
    </source>
</evidence>
<dbReference type="Pfam" id="PF00589">
    <property type="entry name" value="Phage_integrase"/>
    <property type="match status" value="1"/>
</dbReference>
<sequence>MEFLQARDYFLSQLETAENKSLPSIKAYDSDIRLYFEYLQKNDIALSEVTSKTVEDFLLFFCASHCSNSANRMLSALRTFYRIICGIEPAINNPTNLIRGMKTPNKLPVYVSCGDLQKLFNSFDDSDKGILDSCILITLYSCGLRISELCTLKLNDVHLKQKQIKVFGKGSKERIVPLNDVCIEKMQEYLNFSRSQSRDPHFFLNMKGNPLNRQYVDRLIKKKCVQLNLSPEISAHSFRHSFATSLLAGNADLRIVQELLGHSDIRTTQIYTHVETERLKQVYDQAMPDPFQKG</sequence>
<dbReference type="InterPro" id="IPR044068">
    <property type="entry name" value="CB"/>
</dbReference>
<proteinExistence type="predicted"/>
<evidence type="ECO:0000256" key="4">
    <source>
        <dbReference type="PROSITE-ProRule" id="PRU01248"/>
    </source>
</evidence>
<reference evidence="7 8" key="1">
    <citation type="submission" date="2016-11" db="EMBL/GenBank/DDBJ databases">
        <title>Description of two novel members of the family Erysipelotrichaceae: Ileibacterium lipovorans gen. nov., sp. nov. and Dubosiella newyorkensis, gen. nov., sp. nov.</title>
        <authorList>
            <person name="Cox L.M."/>
            <person name="Sohn J."/>
            <person name="Tyrrell K.L."/>
            <person name="Citron D.M."/>
            <person name="Lawson P.A."/>
            <person name="Patel N.B."/>
            <person name="Iizumi T."/>
            <person name="Perez-Perez G.I."/>
            <person name="Goldstein E.J."/>
            <person name="Blaser M.J."/>
        </authorList>
    </citation>
    <scope>NUCLEOTIDE SEQUENCE [LARGE SCALE GENOMIC DNA]</scope>
    <source>
        <strain evidence="7 8">NYU-BL-A3</strain>
    </source>
</reference>
<gene>
    <name evidence="7" type="ORF">BO222_02345</name>
</gene>
<dbReference type="CDD" id="cd00798">
    <property type="entry name" value="INT_XerDC_C"/>
    <property type="match status" value="1"/>
</dbReference>
<dbReference type="SUPFAM" id="SSF56349">
    <property type="entry name" value="DNA breaking-rejoining enzymes"/>
    <property type="match status" value="1"/>
</dbReference>
<comment type="caution">
    <text evidence="7">The sequence shown here is derived from an EMBL/GenBank/DDBJ whole genome shotgun (WGS) entry which is preliminary data.</text>
</comment>
<keyword evidence="3" id="KW-0233">DNA recombination</keyword>
<evidence type="ECO:0000313" key="8">
    <source>
        <dbReference type="Proteomes" id="UP000186341"/>
    </source>
</evidence>
<keyword evidence="1" id="KW-0229">DNA integration</keyword>
<dbReference type="InterPro" id="IPR002104">
    <property type="entry name" value="Integrase_catalytic"/>
</dbReference>
<dbReference type="PROSITE" id="PS51898">
    <property type="entry name" value="TYR_RECOMBINASE"/>
    <property type="match status" value="1"/>
</dbReference>
<dbReference type="PANTHER" id="PTHR30349:SF81">
    <property type="entry name" value="TYROSINE RECOMBINASE XERC"/>
    <property type="match status" value="1"/>
</dbReference>
<dbReference type="GeneID" id="82202077"/>
<accession>A0A1U7NI62</accession>
<dbReference type="PANTHER" id="PTHR30349">
    <property type="entry name" value="PHAGE INTEGRASE-RELATED"/>
    <property type="match status" value="1"/>
</dbReference>
<dbReference type="Pfam" id="PF02899">
    <property type="entry name" value="Phage_int_SAM_1"/>
    <property type="match status" value="1"/>
</dbReference>
<dbReference type="InterPro" id="IPR004107">
    <property type="entry name" value="Integrase_SAM-like_N"/>
</dbReference>
<keyword evidence="8" id="KW-1185">Reference proteome</keyword>
<protein>
    <recommendedName>
        <fullName evidence="9">Recombinase XerC</fullName>
    </recommendedName>
</protein>
<dbReference type="GO" id="GO:0006310">
    <property type="term" value="P:DNA recombination"/>
    <property type="evidence" value="ECO:0007669"/>
    <property type="project" value="UniProtKB-KW"/>
</dbReference>
<dbReference type="InterPro" id="IPR013762">
    <property type="entry name" value="Integrase-like_cat_sf"/>
</dbReference>
<dbReference type="GO" id="GO:0003677">
    <property type="term" value="F:DNA binding"/>
    <property type="evidence" value="ECO:0007669"/>
    <property type="project" value="UniProtKB-UniRule"/>
</dbReference>
<feature type="domain" description="Core-binding (CB)" evidence="6">
    <location>
        <begin position="1"/>
        <end position="85"/>
    </location>
</feature>
<dbReference type="GO" id="GO:0015074">
    <property type="term" value="P:DNA integration"/>
    <property type="evidence" value="ECO:0007669"/>
    <property type="project" value="UniProtKB-KW"/>
</dbReference>
<dbReference type="InterPro" id="IPR011010">
    <property type="entry name" value="DNA_brk_join_enz"/>
</dbReference>
<dbReference type="OrthoDB" id="283809at2"/>
<evidence type="ECO:0008006" key="9">
    <source>
        <dbReference type="Google" id="ProtNLM"/>
    </source>
</evidence>
<dbReference type="PROSITE" id="PS51900">
    <property type="entry name" value="CB"/>
    <property type="match status" value="1"/>
</dbReference>
<dbReference type="AlphaFoldDB" id="A0A1U7NI62"/>
<evidence type="ECO:0000256" key="2">
    <source>
        <dbReference type="ARBA" id="ARBA00023125"/>
    </source>
</evidence>
<dbReference type="EMBL" id="MPJW01000070">
    <property type="protein sequence ID" value="OLU41947.1"/>
    <property type="molecule type" value="Genomic_DNA"/>
</dbReference>
<evidence type="ECO:0000256" key="3">
    <source>
        <dbReference type="ARBA" id="ARBA00023172"/>
    </source>
</evidence>
<dbReference type="Gene3D" id="1.10.443.10">
    <property type="entry name" value="Intergrase catalytic core"/>
    <property type="match status" value="1"/>
</dbReference>
<evidence type="ECO:0000313" key="7">
    <source>
        <dbReference type="EMBL" id="OLU41947.1"/>
    </source>
</evidence>